<proteinExistence type="predicted"/>
<dbReference type="Pfam" id="PF12658">
    <property type="entry name" value="Ten1"/>
    <property type="match status" value="1"/>
</dbReference>
<dbReference type="Gene3D" id="2.40.50.140">
    <property type="entry name" value="Nucleic acid-binding proteins"/>
    <property type="match status" value="1"/>
</dbReference>
<name>A0A2B7XQJ1_9EURO</name>
<keyword evidence="2" id="KW-1185">Reference proteome</keyword>
<dbReference type="OrthoDB" id="5275361at2759"/>
<comment type="caution">
    <text evidence="1">The sequence shown here is derived from an EMBL/GenBank/DDBJ whole genome shotgun (WGS) entry which is preliminary data.</text>
</comment>
<dbReference type="GO" id="GO:0043047">
    <property type="term" value="F:single-stranded telomeric DNA binding"/>
    <property type="evidence" value="ECO:0007669"/>
    <property type="project" value="InterPro"/>
</dbReference>
<dbReference type="EMBL" id="PDNB01000039">
    <property type="protein sequence ID" value="PGH14034.1"/>
    <property type="molecule type" value="Genomic_DNA"/>
</dbReference>
<reference evidence="1 2" key="1">
    <citation type="submission" date="2017-10" db="EMBL/GenBank/DDBJ databases">
        <title>Comparative genomics in systemic dimorphic fungi from Ajellomycetaceae.</title>
        <authorList>
            <person name="Munoz J.F."/>
            <person name="Mcewen J.G."/>
            <person name="Clay O.K."/>
            <person name="Cuomo C.A."/>
        </authorList>
    </citation>
    <scope>NUCLEOTIDE SEQUENCE [LARGE SCALE GENOMIC DNA]</scope>
    <source>
        <strain evidence="1 2">UAMH5409</strain>
    </source>
</reference>
<dbReference type="GO" id="GO:1990879">
    <property type="term" value="C:CST complex"/>
    <property type="evidence" value="ECO:0007669"/>
    <property type="project" value="InterPro"/>
</dbReference>
<accession>A0A2B7XQJ1</accession>
<evidence type="ECO:0000313" key="1">
    <source>
        <dbReference type="EMBL" id="PGH14034.1"/>
    </source>
</evidence>
<dbReference type="InterPro" id="IPR024222">
    <property type="entry name" value="Ten1_fungal"/>
</dbReference>
<dbReference type="AlphaFoldDB" id="A0A2B7XQJ1"/>
<dbReference type="InterPro" id="IPR012340">
    <property type="entry name" value="NA-bd_OB-fold"/>
</dbReference>
<evidence type="ECO:0000313" key="2">
    <source>
        <dbReference type="Proteomes" id="UP000223968"/>
    </source>
</evidence>
<protein>
    <recommendedName>
        <fullName evidence="3">CST complex subunit Ten1</fullName>
    </recommendedName>
</protein>
<sequence length="155" mass="16909">MSQGPAGPLPTLRVFLSEIPRLPAGSKIRFLGCVSSYNLSTGHLTLEHSYPLASRPVPSISVDVNLLLGSLKSTDLQVGAWLNVLGYVREQFRSGMLVSTHTSSSGFSSSSTCGVARPLYIEAVMIFSADSVHIGEYERVLQDWEDADRRVKRPD</sequence>
<dbReference type="GO" id="GO:0016233">
    <property type="term" value="P:telomere capping"/>
    <property type="evidence" value="ECO:0007669"/>
    <property type="project" value="InterPro"/>
</dbReference>
<dbReference type="Proteomes" id="UP000223968">
    <property type="component" value="Unassembled WGS sequence"/>
</dbReference>
<organism evidence="1 2">
    <name type="scientific">Helicocarpus griseus UAMH5409</name>
    <dbReference type="NCBI Taxonomy" id="1447875"/>
    <lineage>
        <taxon>Eukaryota</taxon>
        <taxon>Fungi</taxon>
        <taxon>Dikarya</taxon>
        <taxon>Ascomycota</taxon>
        <taxon>Pezizomycotina</taxon>
        <taxon>Eurotiomycetes</taxon>
        <taxon>Eurotiomycetidae</taxon>
        <taxon>Onygenales</taxon>
        <taxon>Ajellomycetaceae</taxon>
        <taxon>Helicocarpus</taxon>
    </lineage>
</organism>
<gene>
    <name evidence="1" type="ORF">AJ79_03303</name>
</gene>
<evidence type="ECO:0008006" key="3">
    <source>
        <dbReference type="Google" id="ProtNLM"/>
    </source>
</evidence>